<feature type="compositionally biased region" description="Polar residues" evidence="1">
    <location>
        <begin position="139"/>
        <end position="165"/>
    </location>
</feature>
<feature type="compositionally biased region" description="Low complexity" evidence="1">
    <location>
        <begin position="249"/>
        <end position="286"/>
    </location>
</feature>
<feature type="compositionally biased region" description="Polar residues" evidence="1">
    <location>
        <begin position="297"/>
        <end position="308"/>
    </location>
</feature>
<proteinExistence type="predicted"/>
<feature type="compositionally biased region" description="Low complexity" evidence="1">
    <location>
        <begin position="330"/>
        <end position="347"/>
    </location>
</feature>
<name>A0A8H4VR10_9AGAR</name>
<gene>
    <name evidence="2" type="ORF">D9613_005141</name>
</gene>
<dbReference type="Proteomes" id="UP000521872">
    <property type="component" value="Unassembled WGS sequence"/>
</dbReference>
<evidence type="ECO:0000256" key="1">
    <source>
        <dbReference type="SAM" id="MobiDB-lite"/>
    </source>
</evidence>
<keyword evidence="3" id="KW-1185">Reference proteome</keyword>
<evidence type="ECO:0000313" key="2">
    <source>
        <dbReference type="EMBL" id="KAF4619706.1"/>
    </source>
</evidence>
<dbReference type="AlphaFoldDB" id="A0A8H4VR10"/>
<feature type="compositionally biased region" description="Basic and acidic residues" evidence="1">
    <location>
        <begin position="213"/>
        <end position="226"/>
    </location>
</feature>
<comment type="caution">
    <text evidence="2">The sequence shown here is derived from an EMBL/GenBank/DDBJ whole genome shotgun (WGS) entry which is preliminary data.</text>
</comment>
<organism evidence="2 3">
    <name type="scientific">Agrocybe pediades</name>
    <dbReference type="NCBI Taxonomy" id="84607"/>
    <lineage>
        <taxon>Eukaryota</taxon>
        <taxon>Fungi</taxon>
        <taxon>Dikarya</taxon>
        <taxon>Basidiomycota</taxon>
        <taxon>Agaricomycotina</taxon>
        <taxon>Agaricomycetes</taxon>
        <taxon>Agaricomycetidae</taxon>
        <taxon>Agaricales</taxon>
        <taxon>Agaricineae</taxon>
        <taxon>Strophariaceae</taxon>
        <taxon>Agrocybe</taxon>
    </lineage>
</organism>
<feature type="region of interest" description="Disordered" evidence="1">
    <location>
        <begin position="129"/>
        <end position="364"/>
    </location>
</feature>
<feature type="compositionally biased region" description="Low complexity" evidence="1">
    <location>
        <begin position="129"/>
        <end position="138"/>
    </location>
</feature>
<sequence>MCYSAGSIDQAVSPCPMCKLFPQRKCPHTRETCRNRSAHPRMDVQYLTNAEVECFNGCGFCKWANLDPTPPAKTLGYNNTGWPGCCRAPRPDEYHLIQPEDWQAVSIVYRVPIPPHIDALFTKNYPSSTALASPTSPSNRAASSKPSLPTSTRKNVRGSPSSKPSVLSAKVASTPSPSRGRSSPPGSSGGNISRSSSSNAVSSSVPSSSSMDTIRRKAGNSERRLDTGTQSSQSSPSRKSVDLERSSSPRRVVSTSVRRPALTPATTSVSVSKVVAADSRSSASHDSPSKRRPSMSGAATQPTPSQAPRGTDRSAPPPRNPKKDEDCGASTSSGSSDGFGSVSDSTVTSDGGFTDYLSDESEAELQRQAEAKAAVLAQSLAEEYEFKMARQQLAHIDLRPPGLWNPNNNTPAKLST</sequence>
<evidence type="ECO:0000313" key="3">
    <source>
        <dbReference type="Proteomes" id="UP000521872"/>
    </source>
</evidence>
<accession>A0A8H4VR10</accession>
<dbReference type="EMBL" id="JAACJL010000016">
    <property type="protein sequence ID" value="KAF4619706.1"/>
    <property type="molecule type" value="Genomic_DNA"/>
</dbReference>
<reference evidence="2 3" key="1">
    <citation type="submission" date="2019-12" db="EMBL/GenBank/DDBJ databases">
        <authorList>
            <person name="Floudas D."/>
            <person name="Bentzer J."/>
            <person name="Ahren D."/>
            <person name="Johansson T."/>
            <person name="Persson P."/>
            <person name="Tunlid A."/>
        </authorList>
    </citation>
    <scope>NUCLEOTIDE SEQUENCE [LARGE SCALE GENOMIC DNA]</scope>
    <source>
        <strain evidence="2 3">CBS 102.39</strain>
    </source>
</reference>
<feature type="compositionally biased region" description="Low complexity" evidence="1">
    <location>
        <begin position="172"/>
        <end position="210"/>
    </location>
</feature>
<protein>
    <submittedName>
        <fullName evidence="2">Uncharacterized protein</fullName>
    </submittedName>
</protein>